<keyword evidence="1" id="KW-0812">Transmembrane</keyword>
<keyword evidence="1" id="KW-1133">Transmembrane helix</keyword>
<reference evidence="2" key="1">
    <citation type="submission" date="2021-05" db="EMBL/GenBank/DDBJ databases">
        <authorList>
            <person name="Alioto T."/>
            <person name="Alioto T."/>
            <person name="Gomez Garrido J."/>
        </authorList>
    </citation>
    <scope>NUCLEOTIDE SEQUENCE</scope>
</reference>
<proteinExistence type="predicted"/>
<evidence type="ECO:0000313" key="2">
    <source>
        <dbReference type="EMBL" id="CAG6618698.1"/>
    </source>
</evidence>
<feature type="transmembrane region" description="Helical" evidence="1">
    <location>
        <begin position="45"/>
        <end position="65"/>
    </location>
</feature>
<protein>
    <submittedName>
        <fullName evidence="2">Uncharacterized protein</fullName>
    </submittedName>
</protein>
<dbReference type="AlphaFoldDB" id="A0A8D8PZ71"/>
<name>A0A8D8PZ71_9HEMI</name>
<sequence length="126" mass="14118">MVSNGTKGSSDTTTILVVFFFLGGDSRNVATTFGLSQFVSTLTRWFNFLLAPLSFFLTTTSFFFTSKPSFPFFFTPAAALFKFQCFPFFSTRMFLVLFPTRTVFALHFVLLARGGLCCDLVFKLVG</sequence>
<evidence type="ECO:0000256" key="1">
    <source>
        <dbReference type="SAM" id="Phobius"/>
    </source>
</evidence>
<dbReference type="EMBL" id="HBUF01043300">
    <property type="protein sequence ID" value="CAG6618698.1"/>
    <property type="molecule type" value="Transcribed_RNA"/>
</dbReference>
<keyword evidence="1" id="KW-0472">Membrane</keyword>
<accession>A0A8D8PZ71</accession>
<organism evidence="2">
    <name type="scientific">Cacopsylla melanoneura</name>
    <dbReference type="NCBI Taxonomy" id="428564"/>
    <lineage>
        <taxon>Eukaryota</taxon>
        <taxon>Metazoa</taxon>
        <taxon>Ecdysozoa</taxon>
        <taxon>Arthropoda</taxon>
        <taxon>Hexapoda</taxon>
        <taxon>Insecta</taxon>
        <taxon>Pterygota</taxon>
        <taxon>Neoptera</taxon>
        <taxon>Paraneoptera</taxon>
        <taxon>Hemiptera</taxon>
        <taxon>Sternorrhyncha</taxon>
        <taxon>Psylloidea</taxon>
        <taxon>Psyllidae</taxon>
        <taxon>Psyllinae</taxon>
        <taxon>Cacopsylla</taxon>
    </lineage>
</organism>